<dbReference type="SUPFAM" id="SSF52075">
    <property type="entry name" value="Outer arm dynein light chain 1"/>
    <property type="match status" value="1"/>
</dbReference>
<dbReference type="Proteomes" id="UP000683360">
    <property type="component" value="Unassembled WGS sequence"/>
</dbReference>
<protein>
    <recommendedName>
        <fullName evidence="4">Leucine-rich repeat-containing protein 27</fullName>
    </recommendedName>
</protein>
<feature type="region of interest" description="Disordered" evidence="1">
    <location>
        <begin position="335"/>
        <end position="359"/>
    </location>
</feature>
<evidence type="ECO:0008006" key="4">
    <source>
        <dbReference type="Google" id="ProtNLM"/>
    </source>
</evidence>
<evidence type="ECO:0000256" key="1">
    <source>
        <dbReference type="SAM" id="MobiDB-lite"/>
    </source>
</evidence>
<sequence>MLKVNCIFNAVQKDVYSIPNQYIWEENSAEKFQNALASPLVQEKIKTFNNTNYTGDSNIMIQDLNNILYEAANISIKKKIIKKVNSTAKVKKSQQSKWFDLPLINMKKQLCDKEKLFKKYNKDPYIRSSFFALLKKYRKARKTKYREFRADLIDQLDNLREENPKSYWTLLESLKNSDKKTEKSSNITSTEWAEYFKDLNKKPVTPSPNIIEFLRNLENAKVFTELDILITDKEISDAIHTLKNKKSCGPDSISNEMIKNSQSFLIKSLNHVFNKILSTGNYPQIWANGFITALFKNGSKDDPSNYRGLTVTSCLILNDTNKNMMHIKQQFEDRYVDDNEEDESGSEESESSEIERLDTATPVESYDNKKWIATFTSVYTGRHQNLRNLLLEGNNLRSLPLELGLIKSLNGLNISGNPIEFPPGEIIEKGTNEILKFLREMLLAKSQGRLTTSLNGGTGENGEDSSSSSEDWQDERDLRDWAKIQHRSLSMEDNKSTTTKSSEFGLIPHSAELHRPVSYTEIKQEKTDKIIKAGAMGTVERLNTLTQSVDRGLISNRRNDSSRYLLTRQSTFTSRQNTVRRQSANNSVLSWKVNPYPEPPPADYVHFKMNEERQLAKVKDFKEKTDAILQRRKDENVLKEWRHETKIKQQKRQIEIMRSGKKDYTDPVEKAPFDINLKNHIKVMSNEERIKQDVKTAHERLRRQLSPASRQKVEEEKAARIKELEKKIKLHTSSMHARRKQQKGTPQEEMEAARRDLEIAEDLHKELMSTRKNLEYRFRAFTAEVSSYPRTKKTPV</sequence>
<feature type="region of interest" description="Disordered" evidence="1">
    <location>
        <begin position="730"/>
        <end position="757"/>
    </location>
</feature>
<dbReference type="OrthoDB" id="2021138at2759"/>
<keyword evidence="3" id="KW-1185">Reference proteome</keyword>
<accession>A0A8S3TJL2</accession>
<dbReference type="InterPro" id="IPR001611">
    <property type="entry name" value="Leu-rich_rpt"/>
</dbReference>
<evidence type="ECO:0000313" key="3">
    <source>
        <dbReference type="Proteomes" id="UP000683360"/>
    </source>
</evidence>
<feature type="compositionally biased region" description="Acidic residues" evidence="1">
    <location>
        <begin position="338"/>
        <end position="352"/>
    </location>
</feature>
<dbReference type="InterPro" id="IPR032675">
    <property type="entry name" value="LRR_dom_sf"/>
</dbReference>
<proteinExistence type="predicted"/>
<comment type="caution">
    <text evidence="2">The sequence shown here is derived from an EMBL/GenBank/DDBJ whole genome shotgun (WGS) entry which is preliminary data.</text>
</comment>
<feature type="region of interest" description="Disordered" evidence="1">
    <location>
        <begin position="450"/>
        <end position="474"/>
    </location>
</feature>
<dbReference type="Gene3D" id="3.80.10.10">
    <property type="entry name" value="Ribonuclease Inhibitor"/>
    <property type="match status" value="1"/>
</dbReference>
<dbReference type="PANTHER" id="PTHR19446">
    <property type="entry name" value="REVERSE TRANSCRIPTASES"/>
    <property type="match status" value="1"/>
</dbReference>
<organism evidence="2 3">
    <name type="scientific">Mytilus edulis</name>
    <name type="common">Blue mussel</name>
    <dbReference type="NCBI Taxonomy" id="6550"/>
    <lineage>
        <taxon>Eukaryota</taxon>
        <taxon>Metazoa</taxon>
        <taxon>Spiralia</taxon>
        <taxon>Lophotrochozoa</taxon>
        <taxon>Mollusca</taxon>
        <taxon>Bivalvia</taxon>
        <taxon>Autobranchia</taxon>
        <taxon>Pteriomorphia</taxon>
        <taxon>Mytilida</taxon>
        <taxon>Mytiloidea</taxon>
        <taxon>Mytilidae</taxon>
        <taxon>Mytilinae</taxon>
        <taxon>Mytilus</taxon>
    </lineage>
</organism>
<evidence type="ECO:0000313" key="2">
    <source>
        <dbReference type="EMBL" id="CAG2231305.1"/>
    </source>
</evidence>
<name>A0A8S3TJL2_MYTED</name>
<reference evidence="2" key="1">
    <citation type="submission" date="2021-03" db="EMBL/GenBank/DDBJ databases">
        <authorList>
            <person name="Bekaert M."/>
        </authorList>
    </citation>
    <scope>NUCLEOTIDE SEQUENCE</scope>
</reference>
<dbReference type="AlphaFoldDB" id="A0A8S3TJL2"/>
<dbReference type="PROSITE" id="PS51450">
    <property type="entry name" value="LRR"/>
    <property type="match status" value="1"/>
</dbReference>
<gene>
    <name evidence="2" type="ORF">MEDL_44098</name>
</gene>
<dbReference type="EMBL" id="CAJPWZ010002138">
    <property type="protein sequence ID" value="CAG2231305.1"/>
    <property type="molecule type" value="Genomic_DNA"/>
</dbReference>